<comment type="caution">
    <text evidence="1">The sequence shown here is derived from an EMBL/GenBank/DDBJ whole genome shotgun (WGS) entry which is preliminary data.</text>
</comment>
<reference evidence="1 2" key="1">
    <citation type="journal article" date="2024" name="Nat. Commun.">
        <title>Phylogenomics reveals the evolutionary origins of lichenization in chlorophyte algae.</title>
        <authorList>
            <person name="Puginier C."/>
            <person name="Libourel C."/>
            <person name="Otte J."/>
            <person name="Skaloud P."/>
            <person name="Haon M."/>
            <person name="Grisel S."/>
            <person name="Petersen M."/>
            <person name="Berrin J.G."/>
            <person name="Delaux P.M."/>
            <person name="Dal Grande F."/>
            <person name="Keller J."/>
        </authorList>
    </citation>
    <scope>NUCLEOTIDE SEQUENCE [LARGE SCALE GENOMIC DNA]</scope>
    <source>
        <strain evidence="1 2">SAG 2036</strain>
    </source>
</reference>
<evidence type="ECO:0000313" key="1">
    <source>
        <dbReference type="EMBL" id="KAK9814893.1"/>
    </source>
</evidence>
<protein>
    <submittedName>
        <fullName evidence="1">Uncharacterized protein</fullName>
    </submittedName>
</protein>
<proteinExistence type="predicted"/>
<dbReference type="Proteomes" id="UP001465755">
    <property type="component" value="Unassembled WGS sequence"/>
</dbReference>
<gene>
    <name evidence="1" type="ORF">WJX73_001559</name>
</gene>
<name>A0AAW1PY90_9CHLO</name>
<accession>A0AAW1PY90</accession>
<sequence length="112" mass="12062">MSAGAALSNTVNIVLPTYAFSSDAAFRTSKSAQTSTSEWDVRHLIGLQFRECFTAFLRECNLPAKVKANIGSSTGVDEALSRPILQASSYAIREGAPYSVVYDGANALLLRR</sequence>
<organism evidence="1 2">
    <name type="scientific">Symbiochloris irregularis</name>
    <dbReference type="NCBI Taxonomy" id="706552"/>
    <lineage>
        <taxon>Eukaryota</taxon>
        <taxon>Viridiplantae</taxon>
        <taxon>Chlorophyta</taxon>
        <taxon>core chlorophytes</taxon>
        <taxon>Trebouxiophyceae</taxon>
        <taxon>Trebouxiales</taxon>
        <taxon>Trebouxiaceae</taxon>
        <taxon>Symbiochloris</taxon>
    </lineage>
</organism>
<keyword evidence="2" id="KW-1185">Reference proteome</keyword>
<dbReference type="EMBL" id="JALJOQ010000001">
    <property type="protein sequence ID" value="KAK9814893.1"/>
    <property type="molecule type" value="Genomic_DNA"/>
</dbReference>
<evidence type="ECO:0000313" key="2">
    <source>
        <dbReference type="Proteomes" id="UP001465755"/>
    </source>
</evidence>
<dbReference type="AlphaFoldDB" id="A0AAW1PY90"/>